<dbReference type="RefSeq" id="WP_242149370.1">
    <property type="nucleotide sequence ID" value="NZ_CP093379.1"/>
</dbReference>
<keyword evidence="1" id="KW-0472">Membrane</keyword>
<feature type="transmembrane region" description="Helical" evidence="1">
    <location>
        <begin position="99"/>
        <end position="117"/>
    </location>
</feature>
<evidence type="ECO:0000256" key="1">
    <source>
        <dbReference type="SAM" id="Phobius"/>
    </source>
</evidence>
<dbReference type="EMBL" id="CP093379">
    <property type="protein sequence ID" value="UNM96229.1"/>
    <property type="molecule type" value="Genomic_DNA"/>
</dbReference>
<accession>A0ABY3X3F3</accession>
<evidence type="ECO:0000313" key="3">
    <source>
        <dbReference type="Proteomes" id="UP000829542"/>
    </source>
</evidence>
<evidence type="ECO:0000313" key="2">
    <source>
        <dbReference type="EMBL" id="UNM96229.1"/>
    </source>
</evidence>
<keyword evidence="3" id="KW-1185">Reference proteome</keyword>
<keyword evidence="1" id="KW-1133">Transmembrane helix</keyword>
<dbReference type="Proteomes" id="UP000829542">
    <property type="component" value="Chromosome"/>
</dbReference>
<feature type="transmembrane region" description="Helical" evidence="1">
    <location>
        <begin position="57"/>
        <end position="78"/>
    </location>
</feature>
<feature type="transmembrane region" description="Helical" evidence="1">
    <location>
        <begin position="137"/>
        <end position="157"/>
    </location>
</feature>
<evidence type="ECO:0008006" key="4">
    <source>
        <dbReference type="Google" id="ProtNLM"/>
    </source>
</evidence>
<organism evidence="2 3">
    <name type="scientific">Ignatzschineria rhizosphaerae</name>
    <dbReference type="NCBI Taxonomy" id="2923279"/>
    <lineage>
        <taxon>Bacteria</taxon>
        <taxon>Pseudomonadati</taxon>
        <taxon>Pseudomonadota</taxon>
        <taxon>Gammaproteobacteria</taxon>
        <taxon>Cardiobacteriales</taxon>
        <taxon>Ignatzschineriaceae</taxon>
        <taxon>Ignatzschineria</taxon>
    </lineage>
</organism>
<proteinExistence type="predicted"/>
<reference evidence="2 3" key="1">
    <citation type="submission" date="2022-03" db="EMBL/GenBank/DDBJ databases">
        <title>Ignatzschineria rhizosphaerae HR5S32.</title>
        <authorList>
            <person name="Sun J.Q."/>
            <person name="Feng J.Y."/>
        </authorList>
    </citation>
    <scope>NUCLEOTIDE SEQUENCE [LARGE SCALE GENOMIC DNA]</scope>
    <source>
        <strain evidence="2 3">HR5S32</strain>
    </source>
</reference>
<name>A0ABY3X3F3_9GAMM</name>
<keyword evidence="1" id="KW-0812">Transmembrane</keyword>
<feature type="transmembrane region" description="Helical" evidence="1">
    <location>
        <begin position="21"/>
        <end position="45"/>
    </location>
</feature>
<gene>
    <name evidence="2" type="ORF">MMG00_13695</name>
</gene>
<protein>
    <recommendedName>
        <fullName evidence="4">DUF2975 domain-containing protein</fullName>
    </recommendedName>
</protein>
<sequence length="181" mass="20280">MTIPANQRYQENQRGRITLTFFYLFGLFTLITFAIAYTVLNIMVADRIQDAIQLSRIVPFSIITFSAVLPLGLILGFWMSGYGNKPLDGTFRLAAARRGFILTFLYLLILLGFVLMIDEPIANMLGLKAFNYKLLIAAPIGAVLGAIYAYICAIITAKFSKVAKNYDEHHPEGRVEDPSQF</sequence>